<dbReference type="EMBL" id="BK032823">
    <property type="protein sequence ID" value="DAF62278.1"/>
    <property type="molecule type" value="Genomic_DNA"/>
</dbReference>
<name>A0A8S5TG79_9CAUD</name>
<sequence>MLFLCITFKSTHRILPPYLLKKYLFFKSVISFFCNLLEISLDSHKK</sequence>
<reference evidence="1" key="1">
    <citation type="journal article" date="2021" name="Proc. Natl. Acad. Sci. U.S.A.">
        <title>A Catalog of Tens of Thousands of Viruses from Human Metagenomes Reveals Hidden Associations with Chronic Diseases.</title>
        <authorList>
            <person name="Tisza M.J."/>
            <person name="Buck C.B."/>
        </authorList>
    </citation>
    <scope>NUCLEOTIDE SEQUENCE</scope>
    <source>
        <strain evidence="1">CtIty1</strain>
    </source>
</reference>
<organism evidence="1">
    <name type="scientific">Myoviridae sp. ctIty1</name>
    <dbReference type="NCBI Taxonomy" id="2827673"/>
    <lineage>
        <taxon>Viruses</taxon>
        <taxon>Duplodnaviria</taxon>
        <taxon>Heunggongvirae</taxon>
        <taxon>Uroviricota</taxon>
        <taxon>Caudoviricetes</taxon>
    </lineage>
</organism>
<protein>
    <submittedName>
        <fullName evidence="1">Protealysin propeptide</fullName>
    </submittedName>
</protein>
<proteinExistence type="predicted"/>
<evidence type="ECO:0000313" key="1">
    <source>
        <dbReference type="EMBL" id="DAF62278.1"/>
    </source>
</evidence>
<accession>A0A8S5TG79</accession>